<dbReference type="Proteomes" id="UP001221898">
    <property type="component" value="Unassembled WGS sequence"/>
</dbReference>
<evidence type="ECO:0000313" key="1">
    <source>
        <dbReference type="EMBL" id="KAJ8414293.1"/>
    </source>
</evidence>
<protein>
    <submittedName>
        <fullName evidence="1">Uncharacterized protein</fullName>
    </submittedName>
</protein>
<gene>
    <name evidence="1" type="ORF">AAFF_G00051630</name>
</gene>
<evidence type="ECO:0000313" key="2">
    <source>
        <dbReference type="Proteomes" id="UP001221898"/>
    </source>
</evidence>
<dbReference type="AlphaFoldDB" id="A0AAD7T4Q5"/>
<reference evidence="1" key="1">
    <citation type="journal article" date="2023" name="Science">
        <title>Genome structures resolve the early diversification of teleost fishes.</title>
        <authorList>
            <person name="Parey E."/>
            <person name="Louis A."/>
            <person name="Montfort J."/>
            <person name="Bouchez O."/>
            <person name="Roques C."/>
            <person name="Iampietro C."/>
            <person name="Lluch J."/>
            <person name="Castinel A."/>
            <person name="Donnadieu C."/>
            <person name="Desvignes T."/>
            <person name="Floi Bucao C."/>
            <person name="Jouanno E."/>
            <person name="Wen M."/>
            <person name="Mejri S."/>
            <person name="Dirks R."/>
            <person name="Jansen H."/>
            <person name="Henkel C."/>
            <person name="Chen W.J."/>
            <person name="Zahm M."/>
            <person name="Cabau C."/>
            <person name="Klopp C."/>
            <person name="Thompson A.W."/>
            <person name="Robinson-Rechavi M."/>
            <person name="Braasch I."/>
            <person name="Lecointre G."/>
            <person name="Bobe J."/>
            <person name="Postlethwait J.H."/>
            <person name="Berthelot C."/>
            <person name="Roest Crollius H."/>
            <person name="Guiguen Y."/>
        </authorList>
    </citation>
    <scope>NUCLEOTIDE SEQUENCE</scope>
    <source>
        <strain evidence="1">NC1722</strain>
    </source>
</reference>
<keyword evidence="2" id="KW-1185">Reference proteome</keyword>
<dbReference type="EMBL" id="JAINUG010000013">
    <property type="protein sequence ID" value="KAJ8414293.1"/>
    <property type="molecule type" value="Genomic_DNA"/>
</dbReference>
<accession>A0AAD7T4Q5</accession>
<organism evidence="1 2">
    <name type="scientific">Aldrovandia affinis</name>
    <dbReference type="NCBI Taxonomy" id="143900"/>
    <lineage>
        <taxon>Eukaryota</taxon>
        <taxon>Metazoa</taxon>
        <taxon>Chordata</taxon>
        <taxon>Craniata</taxon>
        <taxon>Vertebrata</taxon>
        <taxon>Euteleostomi</taxon>
        <taxon>Actinopterygii</taxon>
        <taxon>Neopterygii</taxon>
        <taxon>Teleostei</taxon>
        <taxon>Notacanthiformes</taxon>
        <taxon>Halosauridae</taxon>
        <taxon>Aldrovandia</taxon>
    </lineage>
</organism>
<proteinExistence type="predicted"/>
<comment type="caution">
    <text evidence="1">The sequence shown here is derived from an EMBL/GenBank/DDBJ whole genome shotgun (WGS) entry which is preliminary data.</text>
</comment>
<sequence length="79" mass="8189">MTKELTEAYGRRDTPVHLQGVGDLSRVLTSVTASMESQALLSCKESRAGRLHGTRAALSLTGSARPSAAAVSCAFPASV</sequence>
<name>A0AAD7T4Q5_9TELE</name>